<keyword evidence="4" id="KW-1185">Reference proteome</keyword>
<dbReference type="PANTHER" id="PTHR11138:SF5">
    <property type="entry name" value="METHIONYL-TRNA FORMYLTRANSFERASE, MITOCHONDRIAL"/>
    <property type="match status" value="1"/>
</dbReference>
<dbReference type="STRING" id="415425.SAMN05444363_2218"/>
<dbReference type="Gene3D" id="3.40.50.12230">
    <property type="match status" value="1"/>
</dbReference>
<dbReference type="PANTHER" id="PTHR11138">
    <property type="entry name" value="METHIONYL-TRNA FORMYLTRANSFERASE"/>
    <property type="match status" value="1"/>
</dbReference>
<dbReference type="Pfam" id="PF02911">
    <property type="entry name" value="Formyl_trans_C"/>
    <property type="match status" value="1"/>
</dbReference>
<evidence type="ECO:0000259" key="1">
    <source>
        <dbReference type="Pfam" id="PF00551"/>
    </source>
</evidence>
<accession>A0A1M6FKU0</accession>
<evidence type="ECO:0000313" key="3">
    <source>
        <dbReference type="EMBL" id="SHI98284.1"/>
    </source>
</evidence>
<dbReference type="Pfam" id="PF00551">
    <property type="entry name" value="Formyl_trans_N"/>
    <property type="match status" value="1"/>
</dbReference>
<evidence type="ECO:0000313" key="4">
    <source>
        <dbReference type="Proteomes" id="UP000184488"/>
    </source>
</evidence>
<evidence type="ECO:0000259" key="2">
    <source>
        <dbReference type="Pfam" id="PF02911"/>
    </source>
</evidence>
<dbReference type="InterPro" id="IPR005793">
    <property type="entry name" value="Formyl_trans_C"/>
</dbReference>
<feature type="domain" description="Formyl transferase N-terminal" evidence="1">
    <location>
        <begin position="49"/>
        <end position="175"/>
    </location>
</feature>
<proteinExistence type="predicted"/>
<dbReference type="Proteomes" id="UP000184488">
    <property type="component" value="Unassembled WGS sequence"/>
</dbReference>
<dbReference type="GO" id="GO:0004479">
    <property type="term" value="F:methionyl-tRNA formyltransferase activity"/>
    <property type="evidence" value="ECO:0007669"/>
    <property type="project" value="TreeGrafter"/>
</dbReference>
<feature type="domain" description="Formyl transferase C-terminal" evidence="2">
    <location>
        <begin position="206"/>
        <end position="301"/>
    </location>
</feature>
<dbReference type="SUPFAM" id="SSF50486">
    <property type="entry name" value="FMT C-terminal domain-like"/>
    <property type="match status" value="1"/>
</dbReference>
<dbReference type="SUPFAM" id="SSF53328">
    <property type="entry name" value="Formyltransferase"/>
    <property type="match status" value="1"/>
</dbReference>
<dbReference type="InterPro" id="IPR011034">
    <property type="entry name" value="Formyl_transferase-like_C_sf"/>
</dbReference>
<gene>
    <name evidence="3" type="ORF">SAMN05444363_2218</name>
</gene>
<sequence>MENKKKIVVLCGGKFAFKTLQLLAFEKFLYGIAIGNGNKTVTEALEKEASNSGLAFHSFPTKKSLSTMREWIDEIQPDFIFSISFPFLLPESVLSYGPAKFINFHPGPLPRYRGPMPIFEVLRNQENSTAICAHFMNKNFDEGNIIFNDPIAIEENETYGKLTVKISNRMSQVVLNVANMLEYGSKIPNFVQDENDSCYYEKPELSDTFINWKSMNAHEIVALVNACNPWNTGADASLLGEQIKIISGVLIDELHDNLQEGSIIGMSDDGILKVACSDNEVIGINILSTDEGIMTSKEYFKLKKINQYALN</sequence>
<protein>
    <submittedName>
        <fullName evidence="3">Methionyl-tRNA formyltransferase</fullName>
    </submittedName>
</protein>
<reference evidence="4" key="1">
    <citation type="submission" date="2016-11" db="EMBL/GenBank/DDBJ databases">
        <authorList>
            <person name="Varghese N."/>
            <person name="Submissions S."/>
        </authorList>
    </citation>
    <scope>NUCLEOTIDE SEQUENCE [LARGE SCALE GENOMIC DNA]</scope>
    <source>
        <strain evidence="4">DSM 18829</strain>
    </source>
</reference>
<dbReference type="AlphaFoldDB" id="A0A1M6FKU0"/>
<dbReference type="InterPro" id="IPR002376">
    <property type="entry name" value="Formyl_transf_N"/>
</dbReference>
<organism evidence="3 4">
    <name type="scientific">Flavobacterium terrae</name>
    <dbReference type="NCBI Taxonomy" id="415425"/>
    <lineage>
        <taxon>Bacteria</taxon>
        <taxon>Pseudomonadati</taxon>
        <taxon>Bacteroidota</taxon>
        <taxon>Flavobacteriia</taxon>
        <taxon>Flavobacteriales</taxon>
        <taxon>Flavobacteriaceae</taxon>
        <taxon>Flavobacterium</taxon>
    </lineage>
</organism>
<keyword evidence="3" id="KW-0808">Transferase</keyword>
<name>A0A1M6FKU0_9FLAO</name>
<dbReference type="EMBL" id="FQZI01000004">
    <property type="protein sequence ID" value="SHI98284.1"/>
    <property type="molecule type" value="Genomic_DNA"/>
</dbReference>
<dbReference type="InterPro" id="IPR036477">
    <property type="entry name" value="Formyl_transf_N_sf"/>
</dbReference>
<dbReference type="OrthoDB" id="1092294at2"/>
<dbReference type="RefSeq" id="WP_073311384.1">
    <property type="nucleotide sequence ID" value="NZ_FQZI01000004.1"/>
</dbReference>